<protein>
    <submittedName>
        <fullName evidence="1">DNA-binding response regulator</fullName>
    </submittedName>
</protein>
<organism evidence="1 2">
    <name type="scientific">Streptomyces chengmaiensis</name>
    <dbReference type="NCBI Taxonomy" id="3040919"/>
    <lineage>
        <taxon>Bacteria</taxon>
        <taxon>Bacillati</taxon>
        <taxon>Actinomycetota</taxon>
        <taxon>Actinomycetes</taxon>
        <taxon>Kitasatosporales</taxon>
        <taxon>Streptomycetaceae</taxon>
        <taxon>Streptomyces</taxon>
    </lineage>
</organism>
<name>A0ABT6HL73_9ACTN</name>
<evidence type="ECO:0000313" key="1">
    <source>
        <dbReference type="EMBL" id="MDH2389453.1"/>
    </source>
</evidence>
<dbReference type="GO" id="GO:0003677">
    <property type="term" value="F:DNA binding"/>
    <property type="evidence" value="ECO:0007669"/>
    <property type="project" value="UniProtKB-KW"/>
</dbReference>
<keyword evidence="2" id="KW-1185">Reference proteome</keyword>
<reference evidence="1 2" key="1">
    <citation type="submission" date="2023-04" db="EMBL/GenBank/DDBJ databases">
        <title>Streptomyces chengmaiensis sp. nov. isolated from the stem of mangrove plant in Hainan.</title>
        <authorList>
            <person name="Huang X."/>
            <person name="Zhou S."/>
            <person name="Chu X."/>
            <person name="Xie Y."/>
            <person name="Lin Y."/>
        </authorList>
    </citation>
    <scope>NUCLEOTIDE SEQUENCE [LARGE SCALE GENOMIC DNA]</scope>
    <source>
        <strain evidence="1 2">HNM0663</strain>
    </source>
</reference>
<proteinExistence type="predicted"/>
<accession>A0ABT6HL73</accession>
<gene>
    <name evidence="1" type="ORF">QCN29_11735</name>
</gene>
<dbReference type="EMBL" id="JARWBG010000010">
    <property type="protein sequence ID" value="MDH2389453.1"/>
    <property type="molecule type" value="Genomic_DNA"/>
</dbReference>
<dbReference type="SUPFAM" id="SSF48452">
    <property type="entry name" value="TPR-like"/>
    <property type="match status" value="1"/>
</dbReference>
<dbReference type="Proteomes" id="UP001223144">
    <property type="component" value="Unassembled WGS sequence"/>
</dbReference>
<dbReference type="RefSeq" id="WP_279927798.1">
    <property type="nucleotide sequence ID" value="NZ_JARWBG010000010.1"/>
</dbReference>
<sequence>MAPTAPHAPPLDRGRSAFARRAWHDAQAELAAADLAAPLGPEDLERLAVAGYLAGDELGSDEARVRAHHAWLHRGDRPRAARCAFWLAYRLLGAGDLPRASGWAGRARRLLDEDGRPDCAERGYLRCLTGLQALFERDAARAYAAFGEASQAGERFRDPDLLTLARHGAGRALIRLGGTDEGSALLDGAMVAVQEGEVSPVVAGEAYCGRVEACREILDVRRARTWTEALGRWCAGQPQLVPYRGRWLLHHAETLHLRGSWTEALAAARRACAVPGGPETAARCLLGELHRLRGAYGDAEAGFRLAADAGADPQPGLALLRLAQGRTDAAVAAVLRLAGEMPDGGVERARFLPAYVEVMLASHDLVAAREASEELTAVGALLGTPRPRAAAAQARGAVLLAEGDARSAVPVLRGACGIWSELEIPYEAARARTTLALACRAAGDADAAARELSAARAEFARLGAAGDLFRLDASTGG</sequence>
<keyword evidence="1" id="KW-0238">DNA-binding</keyword>
<dbReference type="InterPro" id="IPR011990">
    <property type="entry name" value="TPR-like_helical_dom_sf"/>
</dbReference>
<comment type="caution">
    <text evidence="1">The sequence shown here is derived from an EMBL/GenBank/DDBJ whole genome shotgun (WGS) entry which is preliminary data.</text>
</comment>
<evidence type="ECO:0000313" key="2">
    <source>
        <dbReference type="Proteomes" id="UP001223144"/>
    </source>
</evidence>